<dbReference type="InterPro" id="IPR004394">
    <property type="entry name" value="Iojap/RsfS/C7orf30"/>
</dbReference>
<comment type="subunit">
    <text evidence="2">Interacts with ribosomal protein uL14 (rplN).</text>
</comment>
<keyword evidence="5" id="KW-1185">Reference proteome</keyword>
<comment type="similarity">
    <text evidence="1 2">Belongs to the Iojap/RsfS family.</text>
</comment>
<gene>
    <name evidence="2 4" type="primary">rsfS</name>
    <name evidence="4" type="ORF">PJF56_03850</name>
</gene>
<dbReference type="PANTHER" id="PTHR21043">
    <property type="entry name" value="IOJAP SUPERFAMILY ORTHOLOG"/>
    <property type="match status" value="1"/>
</dbReference>
<dbReference type="RefSeq" id="WP_283761318.1">
    <property type="nucleotide sequence ID" value="NZ_JAQPOK010000030.1"/>
</dbReference>
<keyword evidence="2" id="KW-0810">Translation regulation</keyword>
<protein>
    <recommendedName>
        <fullName evidence="2">Ribosomal silencing factor RsfS</fullName>
    </recommendedName>
</protein>
<dbReference type="EMBL" id="JAQPOK010000030">
    <property type="protein sequence ID" value="MDJ1177992.1"/>
    <property type="molecule type" value="Genomic_DNA"/>
</dbReference>
<dbReference type="Gene3D" id="3.30.460.10">
    <property type="entry name" value="Beta Polymerase, domain 2"/>
    <property type="match status" value="1"/>
</dbReference>
<proteinExistence type="inferred from homology"/>
<reference evidence="4 5" key="1">
    <citation type="submission" date="2023-01" db="EMBL/GenBank/DDBJ databases">
        <title>Novel diversity within Roseofilum (Cyanobacteria; Desertifilaceae) from marine benthic mats with descriptions of four novel species.</title>
        <authorList>
            <person name="Wang Y."/>
            <person name="Berthold D.E."/>
            <person name="Hu J."/>
            <person name="Lefler F.W."/>
            <person name="Laughinghouse H.D. IV."/>
        </authorList>
    </citation>
    <scope>NUCLEOTIDE SEQUENCE [LARGE SCALE GENOMIC DNA]</scope>
    <source>
        <strain evidence="4 5">BLCC-M91</strain>
    </source>
</reference>
<comment type="function">
    <text evidence="2">Functions as a ribosomal silencing factor. Interacts with ribosomal protein uL14 (rplN), blocking formation of intersubunit bridge B8. Prevents association of the 30S and 50S ribosomal subunits and the formation of functional ribosomes, thus repressing translation.</text>
</comment>
<evidence type="ECO:0000256" key="2">
    <source>
        <dbReference type="HAMAP-Rule" id="MF_01477"/>
    </source>
</evidence>
<feature type="compositionally biased region" description="Low complexity" evidence="3">
    <location>
        <begin position="8"/>
        <end position="25"/>
    </location>
</feature>
<dbReference type="NCBIfam" id="TIGR00090">
    <property type="entry name" value="rsfS_iojap_ybeB"/>
    <property type="match status" value="1"/>
</dbReference>
<comment type="caution">
    <text evidence="4">The sequence shown here is derived from an EMBL/GenBank/DDBJ whole genome shotgun (WGS) entry which is preliminary data.</text>
</comment>
<evidence type="ECO:0000313" key="4">
    <source>
        <dbReference type="EMBL" id="MDJ1177992.1"/>
    </source>
</evidence>
<dbReference type="InterPro" id="IPR043519">
    <property type="entry name" value="NT_sf"/>
</dbReference>
<sequence>MSNFGQTPVSPTSIPSSAPSSPLPLESSQHMALTIAEAADDRKGEDILILKVDEVSYLADFFVLVTGLSTVQVRAIARSIEDSVEENFQRFPLRTEGKAEGSWILQDFGEVIVHIFLPEERQFYNLDAFWSHAEPVEFNPKDS</sequence>
<organism evidence="4 5">
    <name type="scientific">Roseofilum halophilum BLCC-M91</name>
    <dbReference type="NCBI Taxonomy" id="3022259"/>
    <lineage>
        <taxon>Bacteria</taxon>
        <taxon>Bacillati</taxon>
        <taxon>Cyanobacteriota</taxon>
        <taxon>Cyanophyceae</taxon>
        <taxon>Desertifilales</taxon>
        <taxon>Desertifilaceae</taxon>
        <taxon>Roseofilum</taxon>
        <taxon>Roseofilum halophilum</taxon>
    </lineage>
</organism>
<comment type="subcellular location">
    <subcellularLocation>
        <location evidence="2">Cytoplasm</location>
    </subcellularLocation>
</comment>
<evidence type="ECO:0000313" key="5">
    <source>
        <dbReference type="Proteomes" id="UP001231370"/>
    </source>
</evidence>
<feature type="region of interest" description="Disordered" evidence="3">
    <location>
        <begin position="1"/>
        <end position="25"/>
    </location>
</feature>
<dbReference type="HAMAP" id="MF_01477">
    <property type="entry name" value="Iojap_RsfS"/>
    <property type="match status" value="1"/>
</dbReference>
<keyword evidence="2" id="KW-0678">Repressor</keyword>
<dbReference type="SUPFAM" id="SSF81301">
    <property type="entry name" value="Nucleotidyltransferase"/>
    <property type="match status" value="1"/>
</dbReference>
<dbReference type="PANTHER" id="PTHR21043:SF0">
    <property type="entry name" value="MITOCHONDRIAL ASSEMBLY OF RIBOSOMAL LARGE SUBUNIT PROTEIN 1"/>
    <property type="match status" value="1"/>
</dbReference>
<evidence type="ECO:0000256" key="3">
    <source>
        <dbReference type="SAM" id="MobiDB-lite"/>
    </source>
</evidence>
<evidence type="ECO:0000256" key="1">
    <source>
        <dbReference type="ARBA" id="ARBA00010574"/>
    </source>
</evidence>
<dbReference type="Pfam" id="PF02410">
    <property type="entry name" value="RsfS"/>
    <property type="match status" value="1"/>
</dbReference>
<keyword evidence="2" id="KW-0963">Cytoplasm</keyword>
<name>A0ABT7BFP2_9CYAN</name>
<dbReference type="Proteomes" id="UP001231370">
    <property type="component" value="Unassembled WGS sequence"/>
</dbReference>
<accession>A0ABT7BFP2</accession>